<dbReference type="Ensembl" id="ENSSVLT00005030796.1">
    <property type="protein sequence ID" value="ENSSVLP00005027711.1"/>
    <property type="gene ID" value="ENSSVLG00005021854.1"/>
</dbReference>
<dbReference type="GO" id="GO:0061572">
    <property type="term" value="P:actin filament bundle organization"/>
    <property type="evidence" value="ECO:0007669"/>
    <property type="project" value="Ensembl"/>
</dbReference>
<keyword evidence="3" id="KW-0254">Endocytosis</keyword>
<dbReference type="AlphaFoldDB" id="A0A8D2DRG8"/>
<dbReference type="Pfam" id="PF00169">
    <property type="entry name" value="PH"/>
    <property type="match status" value="1"/>
</dbReference>
<dbReference type="GO" id="GO:0051258">
    <property type="term" value="P:protein polymerization"/>
    <property type="evidence" value="ECO:0007669"/>
    <property type="project" value="Ensembl"/>
</dbReference>
<dbReference type="GO" id="GO:0016185">
    <property type="term" value="P:synaptic vesicle budding from presynaptic endocytic zone membrane"/>
    <property type="evidence" value="ECO:0007669"/>
    <property type="project" value="TreeGrafter"/>
</dbReference>
<dbReference type="InterPro" id="IPR030381">
    <property type="entry name" value="G_DYNAMIN_dom"/>
</dbReference>
<dbReference type="Pfam" id="PF00350">
    <property type="entry name" value="Dynamin_N"/>
    <property type="match status" value="1"/>
</dbReference>
<dbReference type="PANTHER" id="PTHR11566:SF23">
    <property type="entry name" value="DYNAMIN-2"/>
    <property type="match status" value="1"/>
</dbReference>
<dbReference type="SMART" id="SM00053">
    <property type="entry name" value="DYNc"/>
    <property type="match status" value="1"/>
</dbReference>
<keyword evidence="6" id="KW-0378">Hydrolase</keyword>
<dbReference type="GO" id="GO:0055037">
    <property type="term" value="C:recycling endosome"/>
    <property type="evidence" value="ECO:0007669"/>
    <property type="project" value="Ensembl"/>
</dbReference>
<feature type="domain" description="GED" evidence="12">
    <location>
        <begin position="639"/>
        <end position="730"/>
    </location>
</feature>
<accession>A0A8D2DRG8</accession>
<dbReference type="EC" id="3.6.5.5" evidence="1"/>
<dbReference type="PROSITE" id="PS51718">
    <property type="entry name" value="G_DYNAMIN_2"/>
    <property type="match status" value="1"/>
</dbReference>
<feature type="region of interest" description="Disordered" evidence="10">
    <location>
        <begin position="727"/>
        <end position="801"/>
    </location>
</feature>
<evidence type="ECO:0000256" key="1">
    <source>
        <dbReference type="ARBA" id="ARBA00011980"/>
    </source>
</evidence>
<keyword evidence="2" id="KW-0597">Phosphoprotein</keyword>
<dbReference type="GO" id="GO:0005829">
    <property type="term" value="C:cytosol"/>
    <property type="evidence" value="ECO:0007669"/>
    <property type="project" value="Ensembl"/>
</dbReference>
<dbReference type="PROSITE" id="PS00410">
    <property type="entry name" value="G_DYNAMIN_1"/>
    <property type="match status" value="1"/>
</dbReference>
<dbReference type="GO" id="GO:0099050">
    <property type="term" value="P:vesicle scission"/>
    <property type="evidence" value="ECO:0007669"/>
    <property type="project" value="Ensembl"/>
</dbReference>
<feature type="compositionally biased region" description="Polar residues" evidence="10">
    <location>
        <begin position="742"/>
        <end position="753"/>
    </location>
</feature>
<dbReference type="Pfam" id="PF02212">
    <property type="entry name" value="GED"/>
    <property type="match status" value="1"/>
</dbReference>
<dbReference type="GO" id="GO:0045211">
    <property type="term" value="C:postsynaptic membrane"/>
    <property type="evidence" value="ECO:0007669"/>
    <property type="project" value="Ensembl"/>
</dbReference>
<dbReference type="GO" id="GO:0098793">
    <property type="term" value="C:presynapse"/>
    <property type="evidence" value="ECO:0007669"/>
    <property type="project" value="GOC"/>
</dbReference>
<evidence type="ECO:0000256" key="2">
    <source>
        <dbReference type="ARBA" id="ARBA00022553"/>
    </source>
</evidence>
<dbReference type="GO" id="GO:0033572">
    <property type="term" value="P:transferrin transport"/>
    <property type="evidence" value="ECO:0007669"/>
    <property type="project" value="Ensembl"/>
</dbReference>
<dbReference type="GO" id="GO:0097749">
    <property type="term" value="P:membrane tubulation"/>
    <property type="evidence" value="ECO:0007669"/>
    <property type="project" value="Ensembl"/>
</dbReference>
<keyword evidence="8" id="KW-0505">Motor protein</keyword>
<dbReference type="SMART" id="SM00233">
    <property type="entry name" value="PH"/>
    <property type="match status" value="1"/>
</dbReference>
<evidence type="ECO:0000259" key="11">
    <source>
        <dbReference type="PROSITE" id="PS50003"/>
    </source>
</evidence>
<evidence type="ECO:0000256" key="5">
    <source>
        <dbReference type="ARBA" id="ARBA00022741"/>
    </source>
</evidence>
<feature type="domain" description="PH" evidence="11">
    <location>
        <begin position="514"/>
        <end position="620"/>
    </location>
</feature>
<feature type="compositionally biased region" description="Pro residues" evidence="10">
    <location>
        <begin position="855"/>
        <end position="864"/>
    </location>
</feature>
<dbReference type="SUPFAM" id="SSF50729">
    <property type="entry name" value="PH domain-like"/>
    <property type="match status" value="1"/>
</dbReference>
<dbReference type="InterPro" id="IPR022812">
    <property type="entry name" value="Dynamin"/>
</dbReference>
<dbReference type="GO" id="GO:0017124">
    <property type="term" value="F:SH3 domain binding"/>
    <property type="evidence" value="ECO:0007669"/>
    <property type="project" value="Ensembl"/>
</dbReference>
<reference evidence="14" key="1">
    <citation type="submission" date="2025-08" db="UniProtKB">
        <authorList>
            <consortium name="Ensembl"/>
        </authorList>
    </citation>
    <scope>IDENTIFICATION</scope>
</reference>
<dbReference type="InterPro" id="IPR027417">
    <property type="entry name" value="P-loop_NTPase"/>
</dbReference>
<dbReference type="GeneTree" id="ENSGT00940000155764"/>
<evidence type="ECO:0000259" key="13">
    <source>
        <dbReference type="PROSITE" id="PS51718"/>
    </source>
</evidence>
<dbReference type="GO" id="GO:0006914">
    <property type="term" value="P:autophagy"/>
    <property type="evidence" value="ECO:0007669"/>
    <property type="project" value="Ensembl"/>
</dbReference>
<dbReference type="GO" id="GO:0005525">
    <property type="term" value="F:GTP binding"/>
    <property type="evidence" value="ECO:0007669"/>
    <property type="project" value="UniProtKB-KW"/>
</dbReference>
<evidence type="ECO:0000256" key="3">
    <source>
        <dbReference type="ARBA" id="ARBA00022583"/>
    </source>
</evidence>
<dbReference type="GO" id="GO:0031623">
    <property type="term" value="P:receptor internalization"/>
    <property type="evidence" value="ECO:0007669"/>
    <property type="project" value="Ensembl"/>
</dbReference>
<reference evidence="14" key="2">
    <citation type="submission" date="2025-09" db="UniProtKB">
        <authorList>
            <consortium name="Ensembl"/>
        </authorList>
    </citation>
    <scope>IDENTIFICATION</scope>
</reference>
<dbReference type="Gene3D" id="1.20.120.1240">
    <property type="entry name" value="Dynamin, middle domain"/>
    <property type="match status" value="1"/>
</dbReference>
<dbReference type="InterPro" id="IPR045063">
    <property type="entry name" value="Dynamin_N"/>
</dbReference>
<organism evidence="14 15">
    <name type="scientific">Sciurus vulgaris</name>
    <name type="common">Eurasian red squirrel</name>
    <dbReference type="NCBI Taxonomy" id="55149"/>
    <lineage>
        <taxon>Eukaryota</taxon>
        <taxon>Metazoa</taxon>
        <taxon>Chordata</taxon>
        <taxon>Craniata</taxon>
        <taxon>Vertebrata</taxon>
        <taxon>Euteleostomi</taxon>
        <taxon>Mammalia</taxon>
        <taxon>Eutheria</taxon>
        <taxon>Euarchontoglires</taxon>
        <taxon>Glires</taxon>
        <taxon>Rodentia</taxon>
        <taxon>Sciuromorpha</taxon>
        <taxon>Sciuridae</taxon>
        <taxon>Sciurinae</taxon>
        <taxon>Sciurini</taxon>
        <taxon>Sciurus</taxon>
    </lineage>
</organism>
<dbReference type="PROSITE" id="PS50003">
    <property type="entry name" value="PH_DOMAIN"/>
    <property type="match status" value="1"/>
</dbReference>
<dbReference type="Gene3D" id="3.40.50.300">
    <property type="entry name" value="P-loop containing nucleotide triphosphate hydrolases"/>
    <property type="match status" value="1"/>
</dbReference>
<dbReference type="Gene3D" id="2.30.29.30">
    <property type="entry name" value="Pleckstrin-homology domain (PH domain)/Phosphotyrosine-binding domain (PTB)"/>
    <property type="match status" value="1"/>
</dbReference>
<dbReference type="InterPro" id="IPR020850">
    <property type="entry name" value="GED_dom"/>
</dbReference>
<name>A0A8D2DRG8_SCIVU</name>
<evidence type="ECO:0000313" key="14">
    <source>
        <dbReference type="Ensembl" id="ENSSVLP00005027711.1"/>
    </source>
</evidence>
<dbReference type="GO" id="GO:0001931">
    <property type="term" value="C:uropod"/>
    <property type="evidence" value="ECO:0007669"/>
    <property type="project" value="Ensembl"/>
</dbReference>
<dbReference type="InterPro" id="IPR003130">
    <property type="entry name" value="GED"/>
</dbReference>
<dbReference type="FunFam" id="1.20.120.1240:FF:000019">
    <property type="entry name" value="Dynamin 2"/>
    <property type="match status" value="1"/>
</dbReference>
<evidence type="ECO:0000256" key="6">
    <source>
        <dbReference type="ARBA" id="ARBA00022801"/>
    </source>
</evidence>
<feature type="region of interest" description="Disordered" evidence="10">
    <location>
        <begin position="822"/>
        <end position="864"/>
    </location>
</feature>
<protein>
    <recommendedName>
        <fullName evidence="1">dynamin GTPase</fullName>
        <ecNumber evidence="1">3.6.5.5</ecNumber>
    </recommendedName>
</protein>
<evidence type="ECO:0000313" key="15">
    <source>
        <dbReference type="Proteomes" id="UP000694564"/>
    </source>
</evidence>
<keyword evidence="15" id="KW-1185">Reference proteome</keyword>
<dbReference type="SMART" id="SM00302">
    <property type="entry name" value="GED"/>
    <property type="match status" value="1"/>
</dbReference>
<gene>
    <name evidence="14" type="primary">DNM2</name>
</gene>
<dbReference type="GO" id="GO:0005794">
    <property type="term" value="C:Golgi apparatus"/>
    <property type="evidence" value="ECO:0007669"/>
    <property type="project" value="Ensembl"/>
</dbReference>
<evidence type="ECO:0000256" key="4">
    <source>
        <dbReference type="ARBA" id="ARBA00022701"/>
    </source>
</evidence>
<dbReference type="GO" id="GO:0005874">
    <property type="term" value="C:microtubule"/>
    <property type="evidence" value="ECO:0007669"/>
    <property type="project" value="UniProtKB-KW"/>
</dbReference>
<proteinExistence type="inferred from homology"/>
<dbReference type="OrthoDB" id="5061070at2759"/>
<dbReference type="InterPro" id="IPR000375">
    <property type="entry name" value="Dynamin_stalk"/>
</dbReference>
<dbReference type="PRINTS" id="PR00195">
    <property type="entry name" value="DYNAMIN"/>
</dbReference>
<dbReference type="SUPFAM" id="SSF52540">
    <property type="entry name" value="P-loop containing nucleoside triphosphate hydrolases"/>
    <property type="match status" value="1"/>
</dbReference>
<dbReference type="GO" id="GO:0005814">
    <property type="term" value="C:centriole"/>
    <property type="evidence" value="ECO:0007669"/>
    <property type="project" value="Ensembl"/>
</dbReference>
<dbReference type="GO" id="GO:0003924">
    <property type="term" value="F:GTPase activity"/>
    <property type="evidence" value="ECO:0007669"/>
    <property type="project" value="Ensembl"/>
</dbReference>
<evidence type="ECO:0000256" key="8">
    <source>
        <dbReference type="ARBA" id="ARBA00023175"/>
    </source>
</evidence>
<dbReference type="Pfam" id="PF01031">
    <property type="entry name" value="Dynamin_M"/>
    <property type="match status" value="1"/>
</dbReference>
<comment type="similarity">
    <text evidence="9">Belongs to the TRAFAC class dynamin-like GTPase superfamily. Dynamin/Fzo/YdjA family.</text>
</comment>
<feature type="domain" description="Dynamin-type G" evidence="13">
    <location>
        <begin position="28"/>
        <end position="294"/>
    </location>
</feature>
<dbReference type="InterPro" id="IPR001849">
    <property type="entry name" value="PH_domain"/>
</dbReference>
<evidence type="ECO:0000256" key="10">
    <source>
        <dbReference type="SAM" id="MobiDB-lite"/>
    </source>
</evidence>
<evidence type="ECO:0000259" key="12">
    <source>
        <dbReference type="PROSITE" id="PS51388"/>
    </source>
</evidence>
<evidence type="ECO:0000256" key="9">
    <source>
        <dbReference type="RuleBase" id="RU003932"/>
    </source>
</evidence>
<dbReference type="InterPro" id="IPR001401">
    <property type="entry name" value="Dynamin_GTPase"/>
</dbReference>
<dbReference type="GO" id="GO:0005813">
    <property type="term" value="C:centrosome"/>
    <property type="evidence" value="ECO:0007669"/>
    <property type="project" value="Ensembl"/>
</dbReference>
<dbReference type="Proteomes" id="UP000694564">
    <property type="component" value="Chromosome 16"/>
</dbReference>
<evidence type="ECO:0000256" key="7">
    <source>
        <dbReference type="ARBA" id="ARBA00023134"/>
    </source>
</evidence>
<dbReference type="FunFam" id="3.40.50.300:FF:000045">
    <property type="entry name" value="dynamin-1 isoform X2"/>
    <property type="match status" value="1"/>
</dbReference>
<keyword evidence="5 9" id="KW-0547">Nucleotide-binding</keyword>
<dbReference type="PANTHER" id="PTHR11566">
    <property type="entry name" value="DYNAMIN"/>
    <property type="match status" value="1"/>
</dbReference>
<dbReference type="InterPro" id="IPR011993">
    <property type="entry name" value="PH-like_dom_sf"/>
</dbReference>
<feature type="compositionally biased region" description="Basic and acidic residues" evidence="10">
    <location>
        <begin position="830"/>
        <end position="843"/>
    </location>
</feature>
<dbReference type="CDD" id="cd01256">
    <property type="entry name" value="PH_dynamin"/>
    <property type="match status" value="1"/>
</dbReference>
<dbReference type="InterPro" id="IPR019762">
    <property type="entry name" value="Dynamin_GTPase_CS"/>
</dbReference>
<dbReference type="GO" id="GO:0005546">
    <property type="term" value="F:phosphatidylinositol-4,5-bisphosphate binding"/>
    <property type="evidence" value="ECO:0007669"/>
    <property type="project" value="Ensembl"/>
</dbReference>
<dbReference type="GO" id="GO:0030136">
    <property type="term" value="C:clathrin-coated vesicle"/>
    <property type="evidence" value="ECO:0007669"/>
    <property type="project" value="Ensembl"/>
</dbReference>
<dbReference type="FunFam" id="1.20.120.1240:FF:000014">
    <property type="entry name" value="Dynamin 2b"/>
    <property type="match status" value="1"/>
</dbReference>
<dbReference type="CDD" id="cd08771">
    <property type="entry name" value="DLP_1"/>
    <property type="match status" value="1"/>
</dbReference>
<dbReference type="GO" id="GO:1903526">
    <property type="term" value="P:negative regulation of membrane tubulation"/>
    <property type="evidence" value="ECO:0007669"/>
    <property type="project" value="Ensembl"/>
</dbReference>
<keyword evidence="7 9" id="KW-0342">GTP-binding</keyword>
<dbReference type="PROSITE" id="PS51388">
    <property type="entry name" value="GED"/>
    <property type="match status" value="1"/>
</dbReference>
<sequence length="864" mass="97665">MGNRGMEELIPLVNKLQDAFSSIGQSCHLDLPQIAVVGGQSAGKSSVLENFVGRDFLPRGSGIVTRRPLILQLIFSKTEYAEFLHCKSKKFTDFDEVRQEIEAETDRVTGTNKGISPVPINLRVYSPHVLNLTLIDLPGITKVPVGDQPPDIEYQIKDMILQFISRESSLILAVTPANMDLANSDALKLAKEVDPQGLRTIGVITKLDLMDEGTDARDVLENKLLPLRRGYIGVVNRSQKDIEGKKDIRAALAAERKFFLSHPAYRHMADRMGTPHLQKTLNQQLTNHIRESLPALRSKLQSQLLSLEKEVEEYKNFRPDDPTRKTKALLQMVQQFGVDFEKRIEGSGDQVDTLELSGGARINRIFHERFPFELVKMEFDEKDLRREISYAIKNIHGVRTGLFTPDLAFEAIVKKQVVKLKEPCLKCVDLVIQELINTVRQCTSKLSSYPRLREETERIVTTYIREREGRTKDQILLLIDIEQSYINTNHEDFIGFANQGGGALSPAKPCPPPQVIRRGWLTINNISLMKGGSKEYWFVLTAESLSWYKDEEEKEKKYMLPLDNLKIRDVEKGFMSNKHVFAIFNTEQRNVYKDLRQIELACDSQEDVDSWKASFLRAENEDGAQENTFSMDPQLERQVETIRNLVDSYVAIINKSIRDLMPKTIMHLMINNTKAFIHHELLAYLYSSADQSSLMEESADQAQRRDDMLRMYHALKEALNIIGDISTSTVSTPVPPPVDDTWLQSTSSHSPTPQRRPVSSVHPPGRPPAVERSHTRPPLIPVPVGSQAPSQHPPFHPDLDPRACYTPLAACSSRAPSLTLGSPLESDSLPPKDLHHGPSREWSCHLPGQNWGPKRPSPLPKVTE</sequence>
<dbReference type="GO" id="GO:0008017">
    <property type="term" value="F:microtubule binding"/>
    <property type="evidence" value="ECO:0007669"/>
    <property type="project" value="TreeGrafter"/>
</dbReference>
<keyword evidence="4" id="KW-0493">Microtubule</keyword>